<sequence length="346" mass="37417">MKMKEMRLEKPSSCGSLIVFYLVVVGGVSQQTTEGDGVGDAAQVDEEHCGDGLNLTILDYLPPSECQLLSELMLRGHLLVLSLASSSSSCTHNHLIQKLIYACDEVLAISGLVGYITEELGHGEITAKLRDAHSSVSTVHPGIEEERENLPADIHLVQPGGRSGLLQFSELRVSAGRLLLELLQVNIDGVEIGLHGGDGQVAAVPRQTHTPAGAAQVQLAVLDVHLLQLEVHHVARLAHVHQQVPEDAAQDDAQQLQGHMGQHYYYCCLLHRVLLSLRDPTMPTMDTVNITRPSRMSTTAGARKRPSRDVPMTQLIPKCTVQTVSPQEGALGGKTGTHLTTIHIQN</sequence>
<gene>
    <name evidence="2" type="ORF">EYF80_012243</name>
</gene>
<feature type="signal peptide" evidence="1">
    <location>
        <begin position="1"/>
        <end position="30"/>
    </location>
</feature>
<dbReference type="EMBL" id="SRLO01000081">
    <property type="protein sequence ID" value="TNN77653.1"/>
    <property type="molecule type" value="Genomic_DNA"/>
</dbReference>
<dbReference type="AlphaFoldDB" id="A0A4Z2IKF1"/>
<protein>
    <submittedName>
        <fullName evidence="2">Uncharacterized protein</fullName>
    </submittedName>
</protein>
<feature type="chain" id="PRO_5021296185" evidence="1">
    <location>
        <begin position="31"/>
        <end position="346"/>
    </location>
</feature>
<reference evidence="2 3" key="1">
    <citation type="submission" date="2019-03" db="EMBL/GenBank/DDBJ databases">
        <title>First draft genome of Liparis tanakae, snailfish: a comprehensive survey of snailfish specific genes.</title>
        <authorList>
            <person name="Kim W."/>
            <person name="Song I."/>
            <person name="Jeong J.-H."/>
            <person name="Kim D."/>
            <person name="Kim S."/>
            <person name="Ryu S."/>
            <person name="Song J.Y."/>
            <person name="Lee S.K."/>
        </authorList>
    </citation>
    <scope>NUCLEOTIDE SEQUENCE [LARGE SCALE GENOMIC DNA]</scope>
    <source>
        <tissue evidence="2">Muscle</tissue>
    </source>
</reference>
<keyword evidence="3" id="KW-1185">Reference proteome</keyword>
<keyword evidence="1" id="KW-0732">Signal</keyword>
<name>A0A4Z2IKF1_9TELE</name>
<proteinExistence type="predicted"/>
<dbReference type="Proteomes" id="UP000314294">
    <property type="component" value="Unassembled WGS sequence"/>
</dbReference>
<evidence type="ECO:0000313" key="3">
    <source>
        <dbReference type="Proteomes" id="UP000314294"/>
    </source>
</evidence>
<evidence type="ECO:0000256" key="1">
    <source>
        <dbReference type="SAM" id="SignalP"/>
    </source>
</evidence>
<organism evidence="2 3">
    <name type="scientific">Liparis tanakae</name>
    <name type="common">Tanaka's snailfish</name>
    <dbReference type="NCBI Taxonomy" id="230148"/>
    <lineage>
        <taxon>Eukaryota</taxon>
        <taxon>Metazoa</taxon>
        <taxon>Chordata</taxon>
        <taxon>Craniata</taxon>
        <taxon>Vertebrata</taxon>
        <taxon>Euteleostomi</taxon>
        <taxon>Actinopterygii</taxon>
        <taxon>Neopterygii</taxon>
        <taxon>Teleostei</taxon>
        <taxon>Neoteleostei</taxon>
        <taxon>Acanthomorphata</taxon>
        <taxon>Eupercaria</taxon>
        <taxon>Perciformes</taxon>
        <taxon>Cottioidei</taxon>
        <taxon>Cottales</taxon>
        <taxon>Liparidae</taxon>
        <taxon>Liparis</taxon>
    </lineage>
</organism>
<accession>A0A4Z2IKF1</accession>
<evidence type="ECO:0000313" key="2">
    <source>
        <dbReference type="EMBL" id="TNN77653.1"/>
    </source>
</evidence>
<comment type="caution">
    <text evidence="2">The sequence shown here is derived from an EMBL/GenBank/DDBJ whole genome shotgun (WGS) entry which is preliminary data.</text>
</comment>